<keyword evidence="2" id="KW-0472">Membrane</keyword>
<proteinExistence type="predicted"/>
<feature type="compositionally biased region" description="Basic and acidic residues" evidence="1">
    <location>
        <begin position="20"/>
        <end position="33"/>
    </location>
</feature>
<evidence type="ECO:0000256" key="1">
    <source>
        <dbReference type="SAM" id="MobiDB-lite"/>
    </source>
</evidence>
<feature type="domain" description="LytR/CpsA/Psr regulator C-terminal" evidence="3">
    <location>
        <begin position="103"/>
        <end position="189"/>
    </location>
</feature>
<dbReference type="InterPro" id="IPR027381">
    <property type="entry name" value="LytR/CpsA/Psr_C"/>
</dbReference>
<keyword evidence="2" id="KW-1133">Transmembrane helix</keyword>
<comment type="caution">
    <text evidence="4">The sequence shown here is derived from an EMBL/GenBank/DDBJ whole genome shotgun (WGS) entry which is preliminary data.</text>
</comment>
<name>A0A5D0XP79_9MICC</name>
<gene>
    <name evidence="4" type="ORF">FQ377_11535</name>
</gene>
<evidence type="ECO:0000259" key="3">
    <source>
        <dbReference type="Pfam" id="PF13399"/>
    </source>
</evidence>
<dbReference type="OrthoDB" id="4966791at2"/>
<dbReference type="RefSeq" id="WP_148601419.1">
    <property type="nucleotide sequence ID" value="NZ_VSLD01000006.1"/>
</dbReference>
<feature type="region of interest" description="Disordered" evidence="1">
    <location>
        <begin position="70"/>
        <end position="99"/>
    </location>
</feature>
<keyword evidence="5" id="KW-1185">Reference proteome</keyword>
<organism evidence="4 5">
    <name type="scientific">Arthrobacter echini</name>
    <dbReference type="NCBI Taxonomy" id="1529066"/>
    <lineage>
        <taxon>Bacteria</taxon>
        <taxon>Bacillati</taxon>
        <taxon>Actinomycetota</taxon>
        <taxon>Actinomycetes</taxon>
        <taxon>Micrococcales</taxon>
        <taxon>Micrococcaceae</taxon>
        <taxon>Arthrobacter</taxon>
    </lineage>
</organism>
<feature type="region of interest" description="Disordered" evidence="1">
    <location>
        <begin position="1"/>
        <end position="34"/>
    </location>
</feature>
<accession>A0A5D0XP79</accession>
<dbReference type="EMBL" id="VSLD01000006">
    <property type="protein sequence ID" value="TYC97846.1"/>
    <property type="molecule type" value="Genomic_DNA"/>
</dbReference>
<keyword evidence="2" id="KW-0812">Transmembrane</keyword>
<evidence type="ECO:0000313" key="5">
    <source>
        <dbReference type="Proteomes" id="UP000323410"/>
    </source>
</evidence>
<feature type="compositionally biased region" description="Polar residues" evidence="1">
    <location>
        <begin position="70"/>
        <end position="95"/>
    </location>
</feature>
<dbReference type="Gene3D" id="3.30.70.2390">
    <property type="match status" value="1"/>
</dbReference>
<dbReference type="Pfam" id="PF13399">
    <property type="entry name" value="LytR_C"/>
    <property type="match status" value="1"/>
</dbReference>
<protein>
    <submittedName>
        <fullName evidence="4">LytR family transcriptional regulator</fullName>
    </submittedName>
</protein>
<evidence type="ECO:0000313" key="4">
    <source>
        <dbReference type="EMBL" id="TYC97846.1"/>
    </source>
</evidence>
<sequence>MPSSATDGRGDDTRDEFDDVPERSGRQGVHRDTFVPSRSGVLGLRITVGVLLVLVMVAAALILPRLGLSTSDQASSTPTSQEAPSTAGPSAQPSAVPTEVDRSVSVNVLNGTGVPDLAGTAAARLAAAGWTSAVPGNWAGAPLDTSVVFYSGQAQRAAAEAVAEDLGIGSLVETPDVSPDISAVLGAGFE</sequence>
<evidence type="ECO:0000256" key="2">
    <source>
        <dbReference type="SAM" id="Phobius"/>
    </source>
</evidence>
<feature type="transmembrane region" description="Helical" evidence="2">
    <location>
        <begin position="42"/>
        <end position="63"/>
    </location>
</feature>
<reference evidence="4 5" key="1">
    <citation type="submission" date="2019-08" db="EMBL/GenBank/DDBJ databases">
        <title>Genone of Arthrobacter echini P9.</title>
        <authorList>
            <person name="Bowman J.P."/>
        </authorList>
    </citation>
    <scope>NUCLEOTIDE SEQUENCE [LARGE SCALE GENOMIC DNA]</scope>
    <source>
        <strain evidence="4 5">P9</strain>
    </source>
</reference>
<dbReference type="Proteomes" id="UP000323410">
    <property type="component" value="Unassembled WGS sequence"/>
</dbReference>
<dbReference type="AlphaFoldDB" id="A0A5D0XP79"/>